<keyword evidence="1" id="KW-0391">Immunity</keyword>
<protein>
    <recommendedName>
        <fullName evidence="5">Ig-like domain-containing protein</fullName>
    </recommendedName>
</protein>
<dbReference type="GO" id="GO:0005576">
    <property type="term" value="C:extracellular region"/>
    <property type="evidence" value="ECO:0007669"/>
    <property type="project" value="UniProtKB-ARBA"/>
</dbReference>
<keyword evidence="7" id="KW-1185">Reference proteome</keyword>
<name>A0A8C3K224_9CHAR</name>
<evidence type="ECO:0000259" key="5">
    <source>
        <dbReference type="PROSITE" id="PS50835"/>
    </source>
</evidence>
<dbReference type="GO" id="GO:0019814">
    <property type="term" value="C:immunoglobulin complex"/>
    <property type="evidence" value="ECO:0007669"/>
    <property type="project" value="UniProtKB-KW"/>
</dbReference>
<evidence type="ECO:0000313" key="7">
    <source>
        <dbReference type="Proteomes" id="UP000694419"/>
    </source>
</evidence>
<evidence type="ECO:0000256" key="1">
    <source>
        <dbReference type="ARBA" id="ARBA00022859"/>
    </source>
</evidence>
<dbReference type="Proteomes" id="UP000694419">
    <property type="component" value="Unplaced"/>
</dbReference>
<dbReference type="PANTHER" id="PTHR23266">
    <property type="entry name" value="IMMUNOGLOBULIN HEAVY CHAIN"/>
    <property type="match status" value="1"/>
</dbReference>
<dbReference type="InterPro" id="IPR007110">
    <property type="entry name" value="Ig-like_dom"/>
</dbReference>
<dbReference type="InterPro" id="IPR050199">
    <property type="entry name" value="IgHV"/>
</dbReference>
<dbReference type="AlphaFoldDB" id="A0A8C3K224"/>
<dbReference type="GO" id="GO:0002250">
    <property type="term" value="P:adaptive immune response"/>
    <property type="evidence" value="ECO:0007669"/>
    <property type="project" value="UniProtKB-KW"/>
</dbReference>
<evidence type="ECO:0000313" key="6">
    <source>
        <dbReference type="Ensembl" id="ENSCPGP00000016361.1"/>
    </source>
</evidence>
<evidence type="ECO:0000256" key="3">
    <source>
        <dbReference type="ARBA" id="ARBA00043265"/>
    </source>
</evidence>
<accession>A0A8C3K224</accession>
<dbReference type="InterPro" id="IPR013106">
    <property type="entry name" value="Ig_V-set"/>
</dbReference>
<proteinExistence type="predicted"/>
<sequence length="329" mass="35750">MAWCWELFLPRYRTLLVEAGGGLRAPGDSVLLSCRGYGFTFRNYGIWWYREAPGGSLEWMSFISQPTGNTKRYAAAVEGRATVSRDNSRSESSLSLPRDSARYFCAVRTETGNAGHLWTVSVTTGTITVLHRRIWPFHKNSFPGTASFHLLSTKFNVLFPGGVSVCFCHPTSLATLPPCSMSLLFLGTPKSLGLQHLGGHQQLQLLLLLQPPPFFCGAVLAACNLDTSPGSTSPPIPAEGSGNSHPRLLAEPGTSVQPGSFFAEWGQAGHRPGTPQAWGLTDCPWTGTLVMGHSNPSCKDHVEDGSRRSKSHLPVRHSCHGFGRIDQSE</sequence>
<dbReference type="PROSITE" id="PS50835">
    <property type="entry name" value="IG_LIKE"/>
    <property type="match status" value="1"/>
</dbReference>
<dbReference type="SMART" id="SM00406">
    <property type="entry name" value="IGv"/>
    <property type="match status" value="1"/>
</dbReference>
<dbReference type="Ensembl" id="ENSCPGT00000017894.1">
    <property type="protein sequence ID" value="ENSCPGP00000016361.1"/>
    <property type="gene ID" value="ENSCPGG00000011508.1"/>
</dbReference>
<dbReference type="InterPro" id="IPR013783">
    <property type="entry name" value="Ig-like_fold"/>
</dbReference>
<feature type="region of interest" description="Disordered" evidence="4">
    <location>
        <begin position="230"/>
        <end position="253"/>
    </location>
</feature>
<dbReference type="Gene3D" id="2.60.40.10">
    <property type="entry name" value="Immunoglobulins"/>
    <property type="match status" value="1"/>
</dbReference>
<keyword evidence="3" id="KW-1280">Immunoglobulin</keyword>
<feature type="compositionally biased region" description="Basic residues" evidence="4">
    <location>
        <begin position="308"/>
        <end position="319"/>
    </location>
</feature>
<keyword evidence="2" id="KW-1064">Adaptive immunity</keyword>
<evidence type="ECO:0000256" key="4">
    <source>
        <dbReference type="SAM" id="MobiDB-lite"/>
    </source>
</evidence>
<dbReference type="SUPFAM" id="SSF48726">
    <property type="entry name" value="Immunoglobulin"/>
    <property type="match status" value="1"/>
</dbReference>
<dbReference type="InterPro" id="IPR036179">
    <property type="entry name" value="Ig-like_dom_sf"/>
</dbReference>
<feature type="compositionally biased region" description="Basic and acidic residues" evidence="4">
    <location>
        <begin position="298"/>
        <end position="307"/>
    </location>
</feature>
<feature type="region of interest" description="Disordered" evidence="4">
    <location>
        <begin position="298"/>
        <end position="329"/>
    </location>
</feature>
<reference evidence="6" key="2">
    <citation type="submission" date="2025-09" db="UniProtKB">
        <authorList>
            <consortium name="Ensembl"/>
        </authorList>
    </citation>
    <scope>IDENTIFICATION</scope>
</reference>
<evidence type="ECO:0000256" key="2">
    <source>
        <dbReference type="ARBA" id="ARBA00023130"/>
    </source>
</evidence>
<reference evidence="6" key="1">
    <citation type="submission" date="2025-08" db="UniProtKB">
        <authorList>
            <consortium name="Ensembl"/>
        </authorList>
    </citation>
    <scope>IDENTIFICATION</scope>
</reference>
<feature type="domain" description="Ig-like" evidence="5">
    <location>
        <begin position="10"/>
        <end position="123"/>
    </location>
</feature>
<organism evidence="6 7">
    <name type="scientific">Calidris pygmaea</name>
    <name type="common">Spoon-billed sandpiper</name>
    <dbReference type="NCBI Taxonomy" id="425635"/>
    <lineage>
        <taxon>Eukaryota</taxon>
        <taxon>Metazoa</taxon>
        <taxon>Chordata</taxon>
        <taxon>Craniata</taxon>
        <taxon>Vertebrata</taxon>
        <taxon>Euteleostomi</taxon>
        <taxon>Archelosauria</taxon>
        <taxon>Archosauria</taxon>
        <taxon>Dinosauria</taxon>
        <taxon>Saurischia</taxon>
        <taxon>Theropoda</taxon>
        <taxon>Coelurosauria</taxon>
        <taxon>Aves</taxon>
        <taxon>Neognathae</taxon>
        <taxon>Neoaves</taxon>
        <taxon>Charadriiformes</taxon>
        <taxon>Scolopacidae</taxon>
        <taxon>Calidris</taxon>
    </lineage>
</organism>